<evidence type="ECO:0000256" key="4">
    <source>
        <dbReference type="ARBA" id="ARBA00022989"/>
    </source>
</evidence>
<dbReference type="InterPro" id="IPR036259">
    <property type="entry name" value="MFS_trans_sf"/>
</dbReference>
<comment type="similarity">
    <text evidence="2">Belongs to the major facilitator superfamily. TCR/Tet family.</text>
</comment>
<keyword evidence="4 6" id="KW-1133">Transmembrane helix</keyword>
<keyword evidence="5 6" id="KW-0472">Membrane</keyword>
<protein>
    <submittedName>
        <fullName evidence="8">Putative HC-toxin efflux carrier-like protein</fullName>
    </submittedName>
</protein>
<dbReference type="PANTHER" id="PTHR23501:SF193">
    <property type="entry name" value="MULTIDRUG TRANSPORTER, PUTATIVE (AFU_ORTHOLOGUE AFUA_8G00940)-RELATED"/>
    <property type="match status" value="1"/>
</dbReference>
<dbReference type="Pfam" id="PF07690">
    <property type="entry name" value="MFS_1"/>
    <property type="match status" value="1"/>
</dbReference>
<evidence type="ECO:0000256" key="3">
    <source>
        <dbReference type="ARBA" id="ARBA00022692"/>
    </source>
</evidence>
<feature type="transmembrane region" description="Helical" evidence="6">
    <location>
        <begin position="187"/>
        <end position="208"/>
    </location>
</feature>
<evidence type="ECO:0000256" key="2">
    <source>
        <dbReference type="ARBA" id="ARBA00007520"/>
    </source>
</evidence>
<dbReference type="InterPro" id="IPR011701">
    <property type="entry name" value="MFS"/>
</dbReference>
<dbReference type="HOGENOM" id="CLU_000960_22_1_1"/>
<dbReference type="PROSITE" id="PS50850">
    <property type="entry name" value="MFS"/>
    <property type="match status" value="1"/>
</dbReference>
<comment type="subcellular location">
    <subcellularLocation>
        <location evidence="1">Membrane</location>
        <topology evidence="1">Multi-pass membrane protein</topology>
    </subcellularLocation>
</comment>
<evidence type="ECO:0000256" key="6">
    <source>
        <dbReference type="SAM" id="Phobius"/>
    </source>
</evidence>
<dbReference type="OrthoDB" id="10021397at2759"/>
<feature type="transmembrane region" description="Helical" evidence="6">
    <location>
        <begin position="64"/>
        <end position="89"/>
    </location>
</feature>
<feature type="transmembrane region" description="Helical" evidence="6">
    <location>
        <begin position="290"/>
        <end position="308"/>
    </location>
</feature>
<dbReference type="GO" id="GO:0022857">
    <property type="term" value="F:transmembrane transporter activity"/>
    <property type="evidence" value="ECO:0007669"/>
    <property type="project" value="InterPro"/>
</dbReference>
<dbReference type="SUPFAM" id="SSF103473">
    <property type="entry name" value="MFS general substrate transporter"/>
    <property type="match status" value="1"/>
</dbReference>
<evidence type="ECO:0000259" key="7">
    <source>
        <dbReference type="PROSITE" id="PS50850"/>
    </source>
</evidence>
<feature type="transmembrane region" description="Helical" evidence="6">
    <location>
        <begin position="432"/>
        <end position="452"/>
    </location>
</feature>
<dbReference type="PANTHER" id="PTHR23501">
    <property type="entry name" value="MAJOR FACILITATOR SUPERFAMILY"/>
    <property type="match status" value="1"/>
</dbReference>
<feature type="transmembrane region" description="Helical" evidence="6">
    <location>
        <begin position="95"/>
        <end position="115"/>
    </location>
</feature>
<feature type="transmembrane region" description="Helical" evidence="6">
    <location>
        <begin position="147"/>
        <end position="166"/>
    </location>
</feature>
<keyword evidence="3 6" id="KW-0812">Transmembrane</keyword>
<evidence type="ECO:0000313" key="9">
    <source>
        <dbReference type="Proteomes" id="UP000029964"/>
    </source>
</evidence>
<feature type="transmembrane region" description="Helical" evidence="6">
    <location>
        <begin position="264"/>
        <end position="284"/>
    </location>
</feature>
<feature type="domain" description="Major facilitator superfamily (MFS) profile" evidence="7">
    <location>
        <begin position="1"/>
        <end position="455"/>
    </location>
</feature>
<dbReference type="Proteomes" id="UP000029964">
    <property type="component" value="Unassembled WGS sequence"/>
</dbReference>
<feature type="transmembrane region" description="Helical" evidence="6">
    <location>
        <begin position="320"/>
        <end position="341"/>
    </location>
</feature>
<feature type="transmembrane region" description="Helical" evidence="6">
    <location>
        <begin position="220"/>
        <end position="238"/>
    </location>
</feature>
<dbReference type="GO" id="GO:0005886">
    <property type="term" value="C:plasma membrane"/>
    <property type="evidence" value="ECO:0007669"/>
    <property type="project" value="TreeGrafter"/>
</dbReference>
<dbReference type="AlphaFoldDB" id="A0A086T735"/>
<comment type="caution">
    <text evidence="8">The sequence shown here is derived from an EMBL/GenBank/DDBJ whole genome shotgun (WGS) entry which is preliminary data.</text>
</comment>
<gene>
    <name evidence="8" type="ORF">ACRE_040490</name>
</gene>
<dbReference type="Gene3D" id="1.20.1250.20">
    <property type="entry name" value="MFS general substrate transporter like domains"/>
    <property type="match status" value="1"/>
</dbReference>
<dbReference type="EMBL" id="JPKY01000036">
    <property type="protein sequence ID" value="KFH45167.1"/>
    <property type="molecule type" value="Genomic_DNA"/>
</dbReference>
<organism evidence="8 9">
    <name type="scientific">Hapsidospora chrysogenum (strain ATCC 11550 / CBS 779.69 / DSM 880 / IAM 14645 / JCM 23072 / IMI 49137)</name>
    <name type="common">Acremonium chrysogenum</name>
    <dbReference type="NCBI Taxonomy" id="857340"/>
    <lineage>
        <taxon>Eukaryota</taxon>
        <taxon>Fungi</taxon>
        <taxon>Dikarya</taxon>
        <taxon>Ascomycota</taxon>
        <taxon>Pezizomycotina</taxon>
        <taxon>Sordariomycetes</taxon>
        <taxon>Hypocreomycetidae</taxon>
        <taxon>Hypocreales</taxon>
        <taxon>Bionectriaceae</taxon>
        <taxon>Hapsidospora</taxon>
    </lineage>
</organism>
<accession>A0A086T735</accession>
<name>A0A086T735_HAPC1</name>
<sequence>MFANLMGDVADVVARLSCIKAIPQITSDFHRLEDVGWYIGSYQLASATIQPLTGKLYTYFSIKWIFLFFFLLFEIGSAVCGAATSSGMLIGGRSIAGAGQSGLLNGSIIIVLAICKPEIRPMGQIGVILGPLLGGILTEHASWRWCFYINLPLGAVAGLFLILINIPEQTPKQAPTLPYIRSLLPHFDLSGFALFAVASVMFLLALQFGSSGDYRWNSPTVIGLLCGAVVTAVLFALWERRVGAGAMIPGHMSVKGLTPTMSGVYMLGSIIPQLIFIVISGALVQRLGYYLPWAVGASVITAIGAGIISTWGPSTGLGKLLGYQVLFGARGAGMQMAIIAIQHHLPAKEAAIGNSFVVFCQNFLNAIFITVGNTILQESLAKGVNAYIPGGIISPEDAVAAGGSAAAVRALAPPGPIRDGLLRAYSDSFGDVMYLVVATCVCGSVVALGMGWTDLRVKKEPEGDTSTNTGI</sequence>
<proteinExistence type="inferred from homology"/>
<keyword evidence="9" id="KW-1185">Reference proteome</keyword>
<evidence type="ECO:0000256" key="5">
    <source>
        <dbReference type="ARBA" id="ARBA00023136"/>
    </source>
</evidence>
<evidence type="ECO:0000313" key="8">
    <source>
        <dbReference type="EMBL" id="KFH45167.1"/>
    </source>
</evidence>
<dbReference type="InterPro" id="IPR020846">
    <property type="entry name" value="MFS_dom"/>
</dbReference>
<reference evidence="9" key="1">
    <citation type="journal article" date="2014" name="Genome Announc.">
        <title>Genome sequence and annotation of Acremonium chrysogenum, producer of the beta-lactam antibiotic cephalosporin C.</title>
        <authorList>
            <person name="Terfehr D."/>
            <person name="Dahlmann T.A."/>
            <person name="Specht T."/>
            <person name="Zadra I."/>
            <person name="Kuernsteiner H."/>
            <person name="Kueck U."/>
        </authorList>
    </citation>
    <scope>NUCLEOTIDE SEQUENCE [LARGE SCALE GENOMIC DNA]</scope>
    <source>
        <strain evidence="9">ATCC 11550 / CBS 779.69 / DSM 880 / IAM 14645 / JCM 23072 / IMI 49137</strain>
    </source>
</reference>
<evidence type="ECO:0000256" key="1">
    <source>
        <dbReference type="ARBA" id="ARBA00004141"/>
    </source>
</evidence>